<reference evidence="1" key="1">
    <citation type="journal article" date="2020" name="Nature">
        <title>Giant virus diversity and host interactions through global metagenomics.</title>
        <authorList>
            <person name="Schulz F."/>
            <person name="Roux S."/>
            <person name="Paez-Espino D."/>
            <person name="Jungbluth S."/>
            <person name="Walsh D.A."/>
            <person name="Denef V.J."/>
            <person name="McMahon K.D."/>
            <person name="Konstantinidis K.T."/>
            <person name="Eloe-Fadrosh E.A."/>
            <person name="Kyrpides N.C."/>
            <person name="Woyke T."/>
        </authorList>
    </citation>
    <scope>NUCLEOTIDE SEQUENCE</scope>
    <source>
        <strain evidence="1">GVMAG-S-1024976-23</strain>
    </source>
</reference>
<sequence>MNILLSDLPKNKNEIIDDSISHCMHLVDIDYLRPNENDKPDVNINPFNYTIKESETGNSGKLVGHLYSLLFLEYPEYSGPVSSHDSSVELSYEYLNTKLIDINYEFVNIPQYNIAYNFVKLDENASIKETIEIIQENISKIQKMGIKYSFKWVGYTKMYKNILEKIIENINLYDVEKNNIQILIKDLNVLLLIVESDNKHREFVKNNALILKDKEKLSLVQKINNIEINLDESDDGLWIKQYTNNKKVTTNGKNIIIKGEDGYDMLDLYSKLSTHNNKRIILNMQQKDENSELEDTYSCVIDTQCSDYAFVCSKLYGHVDRCTENMEKEINDILNFSKKMNLPISLLIQDREVSLN</sequence>
<accession>A0A6C0AGJ3</accession>
<dbReference type="EMBL" id="MN740604">
    <property type="protein sequence ID" value="QHS78786.1"/>
    <property type="molecule type" value="Genomic_DNA"/>
</dbReference>
<proteinExistence type="predicted"/>
<evidence type="ECO:0000313" key="1">
    <source>
        <dbReference type="EMBL" id="QHS78786.1"/>
    </source>
</evidence>
<dbReference type="AlphaFoldDB" id="A0A6C0AGJ3"/>
<name>A0A6C0AGJ3_9ZZZZ</name>
<protein>
    <submittedName>
        <fullName evidence="1">Uncharacterized protein</fullName>
    </submittedName>
</protein>
<organism evidence="1">
    <name type="scientific">viral metagenome</name>
    <dbReference type="NCBI Taxonomy" id="1070528"/>
    <lineage>
        <taxon>unclassified sequences</taxon>
        <taxon>metagenomes</taxon>
        <taxon>organismal metagenomes</taxon>
    </lineage>
</organism>